<gene>
    <name evidence="1" type="ORF">F0P96_03995</name>
</gene>
<comment type="caution">
    <text evidence="1">The sequence shown here is derived from an EMBL/GenBank/DDBJ whole genome shotgun (WGS) entry which is preliminary data.</text>
</comment>
<name>A0A7L4ZTK9_9BACT</name>
<sequence length="134" mass="14892">MHLRVLLFGAATSLLASCSQSSITIPGFDAAAWQRDTRACQNTRAKLLPPLDQHRQKLYGLSNGAVNGLLGHPDEEELEEQTQRIYYYYLDPGEQCQPGHPRSKARRLVLRFGALNTVTEVLYSTTPPIGKKAP</sequence>
<keyword evidence="2" id="KW-1185">Reference proteome</keyword>
<organism evidence="1 2">
    <name type="scientific">Hymenobacter busanensis</name>
    <dbReference type="NCBI Taxonomy" id="2607656"/>
    <lineage>
        <taxon>Bacteria</taxon>
        <taxon>Pseudomonadati</taxon>
        <taxon>Bacteroidota</taxon>
        <taxon>Cytophagia</taxon>
        <taxon>Cytophagales</taxon>
        <taxon>Hymenobacteraceae</taxon>
        <taxon>Hymenobacter</taxon>
    </lineage>
</organism>
<reference evidence="1 2" key="1">
    <citation type="submission" date="2019-09" db="EMBL/GenBank/DDBJ databases">
        <title>Genome sequence of Hymenobacter sp. M3.</title>
        <authorList>
            <person name="Srinivasan S."/>
        </authorList>
    </citation>
    <scope>NUCLEOTIDE SEQUENCE [LARGE SCALE GENOMIC DNA]</scope>
    <source>
        <strain evidence="1 2">M3</strain>
    </source>
</reference>
<protein>
    <submittedName>
        <fullName evidence="1">Uncharacterized protein</fullName>
    </submittedName>
</protein>
<evidence type="ECO:0000313" key="2">
    <source>
        <dbReference type="Proteomes" id="UP000326380"/>
    </source>
</evidence>
<proteinExistence type="predicted"/>
<dbReference type="Proteomes" id="UP000326380">
    <property type="component" value="Unassembled WGS sequence"/>
</dbReference>
<dbReference type="RefSeq" id="WP_151077480.1">
    <property type="nucleotide sequence ID" value="NZ_CP047647.1"/>
</dbReference>
<dbReference type="EMBL" id="VTWU01000001">
    <property type="protein sequence ID" value="KAA9339787.1"/>
    <property type="molecule type" value="Genomic_DNA"/>
</dbReference>
<dbReference type="PROSITE" id="PS51257">
    <property type="entry name" value="PROKAR_LIPOPROTEIN"/>
    <property type="match status" value="1"/>
</dbReference>
<accession>A0A7L4ZTK9</accession>
<evidence type="ECO:0000313" key="1">
    <source>
        <dbReference type="EMBL" id="KAA9339787.1"/>
    </source>
</evidence>
<dbReference type="AlphaFoldDB" id="A0A7L4ZTK9"/>